<dbReference type="Proteomes" id="UP000230869">
    <property type="component" value="Unassembled WGS sequence"/>
</dbReference>
<keyword evidence="1" id="KW-0812">Transmembrane</keyword>
<evidence type="ECO:0000313" key="2">
    <source>
        <dbReference type="EMBL" id="PIR14020.1"/>
    </source>
</evidence>
<organism evidence="2 3">
    <name type="scientific">Candidatus Falkowbacteria bacterium CG11_big_fil_rev_8_21_14_0_20_39_10</name>
    <dbReference type="NCBI Taxonomy" id="1974570"/>
    <lineage>
        <taxon>Bacteria</taxon>
        <taxon>Candidatus Falkowiibacteriota</taxon>
    </lineage>
</organism>
<evidence type="ECO:0000313" key="3">
    <source>
        <dbReference type="Proteomes" id="UP000230869"/>
    </source>
</evidence>
<evidence type="ECO:0000256" key="1">
    <source>
        <dbReference type="SAM" id="Phobius"/>
    </source>
</evidence>
<dbReference type="EMBL" id="PCWW01000007">
    <property type="protein sequence ID" value="PIR14020.1"/>
    <property type="molecule type" value="Genomic_DNA"/>
</dbReference>
<comment type="caution">
    <text evidence="2">The sequence shown here is derived from an EMBL/GenBank/DDBJ whole genome shotgun (WGS) entry which is preliminary data.</text>
</comment>
<proteinExistence type="predicted"/>
<name>A0A2M6KAD6_9BACT</name>
<sequence length="118" mass="13640">MTETNIKNAKQNQTKKCRPKCFKKFLNFGYFNKILFFLIIILGAYYLVCINDLTVKGFCLQELRKEISDLTDKNNEMKNRTMVLESYNDIGRRLENLEMVAVGEVEYVAVKGGVAVNK</sequence>
<feature type="transmembrane region" description="Helical" evidence="1">
    <location>
        <begin position="25"/>
        <end position="48"/>
    </location>
</feature>
<keyword evidence="1" id="KW-0472">Membrane</keyword>
<accession>A0A2M6KAD6</accession>
<keyword evidence="1" id="KW-1133">Transmembrane helix</keyword>
<protein>
    <submittedName>
        <fullName evidence="2">Uncharacterized protein</fullName>
    </submittedName>
</protein>
<gene>
    <name evidence="2" type="ORF">COV49_00315</name>
</gene>
<dbReference type="AlphaFoldDB" id="A0A2M6KAD6"/>
<reference evidence="2 3" key="1">
    <citation type="submission" date="2017-09" db="EMBL/GenBank/DDBJ databases">
        <title>Depth-based differentiation of microbial function through sediment-hosted aquifers and enrichment of novel symbionts in the deep terrestrial subsurface.</title>
        <authorList>
            <person name="Probst A.J."/>
            <person name="Ladd B."/>
            <person name="Jarett J.K."/>
            <person name="Geller-Mcgrath D.E."/>
            <person name="Sieber C.M."/>
            <person name="Emerson J.B."/>
            <person name="Anantharaman K."/>
            <person name="Thomas B.C."/>
            <person name="Malmstrom R."/>
            <person name="Stieglmeier M."/>
            <person name="Klingl A."/>
            <person name="Woyke T."/>
            <person name="Ryan C.M."/>
            <person name="Banfield J.F."/>
        </authorList>
    </citation>
    <scope>NUCLEOTIDE SEQUENCE [LARGE SCALE GENOMIC DNA]</scope>
    <source>
        <strain evidence="2">CG11_big_fil_rev_8_21_14_0_20_39_10</strain>
    </source>
</reference>